<feature type="domain" description="DUF7869" evidence="2">
    <location>
        <begin position="368"/>
        <end position="500"/>
    </location>
</feature>
<sequence length="563" mass="64658">MNKCLLQDLDEIYREYLHVPPNNFNDEDNDNINDNENNELEDTEPVEHISETDEIAQAAAAFVQHQNGDNICINNEDLNMAKITGDCGCLAKCINQFEQDEIITHILSMRELPKEGKDMYLMGKLKSKGVDKSRSRYGDTILEKLCLSAWFTPAAPPNRHDSEPHVLLPTCESKQSVFDTYISACQADGTRSFHLTTFKNVWSSCCQHIRFASLHSDVCNTCKRLRESVTLAQTEEDKIETSQNYISHIEAARRERELYNGWLSKSRDEFSNYNQGQVLKNVHYTIDFAQSISLPHHTDQVGQLYFLSGRKVKVFGVCIEGKRKQYNYLVDEDEGILKDCADTKGPNATISMFDHAVECYGLNESECGIHCDNCPGENKNRYMTGYLAWRVLTGQHQKISLMMQFPGHTKCLVDAGFGQAKKLFRRSNCDTVSHLADVFRKSSSSNEVVQYNQENNEITWQWRDWKSFLSALFKPVPGIRKYHHFVFRHDKPGIVIVKEKCDGIEKEINILRRPLEEFDPLDRPEVIPAAGLSRTRHEYLYSKVRPYARKEYQAAFCQAPGEE</sequence>
<protein>
    <recommendedName>
        <fullName evidence="2">DUF7869 domain-containing protein</fullName>
    </recommendedName>
</protein>
<accession>A0A8S3V640</accession>
<organism evidence="3 4">
    <name type="scientific">Mytilus edulis</name>
    <name type="common">Blue mussel</name>
    <dbReference type="NCBI Taxonomy" id="6550"/>
    <lineage>
        <taxon>Eukaryota</taxon>
        <taxon>Metazoa</taxon>
        <taxon>Spiralia</taxon>
        <taxon>Lophotrochozoa</taxon>
        <taxon>Mollusca</taxon>
        <taxon>Bivalvia</taxon>
        <taxon>Autobranchia</taxon>
        <taxon>Pteriomorphia</taxon>
        <taxon>Mytilida</taxon>
        <taxon>Mytiloidea</taxon>
        <taxon>Mytilidae</taxon>
        <taxon>Mytilinae</taxon>
        <taxon>Mytilus</taxon>
    </lineage>
</organism>
<dbReference type="InterPro" id="IPR057191">
    <property type="entry name" value="DUF7869"/>
</dbReference>
<feature type="region of interest" description="Disordered" evidence="1">
    <location>
        <begin position="20"/>
        <end position="42"/>
    </location>
</feature>
<reference evidence="3" key="1">
    <citation type="submission" date="2021-03" db="EMBL/GenBank/DDBJ databases">
        <authorList>
            <person name="Bekaert M."/>
        </authorList>
    </citation>
    <scope>NUCLEOTIDE SEQUENCE</scope>
</reference>
<name>A0A8S3V640_MYTED</name>
<evidence type="ECO:0000313" key="4">
    <source>
        <dbReference type="Proteomes" id="UP000683360"/>
    </source>
</evidence>
<evidence type="ECO:0000313" key="3">
    <source>
        <dbReference type="EMBL" id="CAG2253303.1"/>
    </source>
</evidence>
<dbReference type="OrthoDB" id="6146569at2759"/>
<proteinExistence type="predicted"/>
<dbReference type="Proteomes" id="UP000683360">
    <property type="component" value="Unassembled WGS sequence"/>
</dbReference>
<feature type="compositionally biased region" description="Acidic residues" evidence="1">
    <location>
        <begin position="25"/>
        <end position="42"/>
    </location>
</feature>
<gene>
    <name evidence="3" type="ORF">MEDL_64847</name>
</gene>
<dbReference type="EMBL" id="CAJPWZ010003148">
    <property type="protein sequence ID" value="CAG2253303.1"/>
    <property type="molecule type" value="Genomic_DNA"/>
</dbReference>
<comment type="caution">
    <text evidence="3">The sequence shown here is derived from an EMBL/GenBank/DDBJ whole genome shotgun (WGS) entry which is preliminary data.</text>
</comment>
<dbReference type="PANTHER" id="PTHR34415:SF1">
    <property type="entry name" value="INTEGRASE CATALYTIC DOMAIN-CONTAINING PROTEIN"/>
    <property type="match status" value="1"/>
</dbReference>
<keyword evidence="4" id="KW-1185">Reference proteome</keyword>
<dbReference type="AlphaFoldDB" id="A0A8S3V640"/>
<evidence type="ECO:0000259" key="2">
    <source>
        <dbReference type="Pfam" id="PF25273"/>
    </source>
</evidence>
<evidence type="ECO:0000256" key="1">
    <source>
        <dbReference type="SAM" id="MobiDB-lite"/>
    </source>
</evidence>
<dbReference type="PANTHER" id="PTHR34415">
    <property type="entry name" value="INTEGRASE CATALYTIC DOMAIN-CONTAINING PROTEIN"/>
    <property type="match status" value="1"/>
</dbReference>
<dbReference type="Pfam" id="PF25273">
    <property type="entry name" value="DUF7869"/>
    <property type="match status" value="1"/>
</dbReference>